<accession>A0A2K8T597</accession>
<evidence type="ECO:0000313" key="1">
    <source>
        <dbReference type="EMBL" id="AUB42872.1"/>
    </source>
</evidence>
<name>A0A2K8T597_9NOSO</name>
<sequence length="37" mass="4112">MTETAPSLNFASKMRKPVAEQTLLLSALTYWLEDLAA</sequence>
<gene>
    <name evidence="1" type="ORF">COO91_09021</name>
</gene>
<evidence type="ECO:0000313" key="2">
    <source>
        <dbReference type="Proteomes" id="UP000232003"/>
    </source>
</evidence>
<proteinExistence type="predicted"/>
<dbReference type="EMBL" id="CP024785">
    <property type="protein sequence ID" value="AUB42872.1"/>
    <property type="molecule type" value="Genomic_DNA"/>
</dbReference>
<organism evidence="1 2">
    <name type="scientific">Nostoc flagelliforme CCNUN1</name>
    <dbReference type="NCBI Taxonomy" id="2038116"/>
    <lineage>
        <taxon>Bacteria</taxon>
        <taxon>Bacillati</taxon>
        <taxon>Cyanobacteriota</taxon>
        <taxon>Cyanophyceae</taxon>
        <taxon>Nostocales</taxon>
        <taxon>Nostocaceae</taxon>
        <taxon>Nostoc</taxon>
    </lineage>
</organism>
<keyword evidence="2" id="KW-1185">Reference proteome</keyword>
<dbReference type="Proteomes" id="UP000232003">
    <property type="component" value="Chromosome"/>
</dbReference>
<reference evidence="1 2" key="1">
    <citation type="submission" date="2017-11" db="EMBL/GenBank/DDBJ databases">
        <title>Complete genome of a free-living desiccation-tolerant cyanobacterium and its photosynthetic adaptation to extreme terrestrial habitat.</title>
        <authorList>
            <person name="Shang J."/>
        </authorList>
    </citation>
    <scope>NUCLEOTIDE SEQUENCE [LARGE SCALE GENOMIC DNA]</scope>
    <source>
        <strain evidence="1 2">CCNUN1</strain>
    </source>
</reference>
<dbReference type="AlphaFoldDB" id="A0A2K8T597"/>
<protein>
    <submittedName>
        <fullName evidence="1">Uncharacterized protein</fullName>
    </submittedName>
</protein>
<dbReference type="KEGG" id="nfl:COO91_09021"/>